<dbReference type="RefSeq" id="WP_095043827.1">
    <property type="nucleotide sequence ID" value="NZ_LN890655.1"/>
</dbReference>
<dbReference type="KEGG" id="pbf:CFX0092_A2622"/>
<dbReference type="AlphaFoldDB" id="A0A160T6Q9"/>
<dbReference type="InterPro" id="IPR002645">
    <property type="entry name" value="STAS_dom"/>
</dbReference>
<comment type="similarity">
    <text evidence="1 2">Belongs to the anti-sigma-factor antagonist family.</text>
</comment>
<evidence type="ECO:0000259" key="3">
    <source>
        <dbReference type="PROSITE" id="PS50801"/>
    </source>
</evidence>
<dbReference type="InterPro" id="IPR036513">
    <property type="entry name" value="STAS_dom_sf"/>
</dbReference>
<organism evidence="4 5">
    <name type="scientific">Candidatus Promineifilum breve</name>
    <dbReference type="NCBI Taxonomy" id="1806508"/>
    <lineage>
        <taxon>Bacteria</taxon>
        <taxon>Bacillati</taxon>
        <taxon>Chloroflexota</taxon>
        <taxon>Ardenticatenia</taxon>
        <taxon>Candidatus Promineifilales</taxon>
        <taxon>Candidatus Promineifilaceae</taxon>
        <taxon>Candidatus Promineifilum</taxon>
    </lineage>
</organism>
<proteinExistence type="inferred from homology"/>
<evidence type="ECO:0000313" key="5">
    <source>
        <dbReference type="Proteomes" id="UP000215027"/>
    </source>
</evidence>
<dbReference type="OrthoDB" id="9794628at2"/>
<dbReference type="SUPFAM" id="SSF52091">
    <property type="entry name" value="SpoIIaa-like"/>
    <property type="match status" value="1"/>
</dbReference>
<dbReference type="EMBL" id="LN890655">
    <property type="protein sequence ID" value="CUS04500.2"/>
    <property type="molecule type" value="Genomic_DNA"/>
</dbReference>
<evidence type="ECO:0000256" key="2">
    <source>
        <dbReference type="RuleBase" id="RU003749"/>
    </source>
</evidence>
<dbReference type="InterPro" id="IPR003658">
    <property type="entry name" value="Anti-sigma_ant"/>
</dbReference>
<gene>
    <name evidence="4" type="primary">slr</name>
    <name evidence="4" type="ORF">CFX0092_A2622</name>
</gene>
<dbReference type="PROSITE" id="PS50801">
    <property type="entry name" value="STAS"/>
    <property type="match status" value="1"/>
</dbReference>
<evidence type="ECO:0000256" key="1">
    <source>
        <dbReference type="ARBA" id="ARBA00009013"/>
    </source>
</evidence>
<dbReference type="NCBIfam" id="TIGR00377">
    <property type="entry name" value="ant_ant_sig"/>
    <property type="match status" value="1"/>
</dbReference>
<evidence type="ECO:0000313" key="4">
    <source>
        <dbReference type="EMBL" id="CUS04500.2"/>
    </source>
</evidence>
<sequence length="115" mass="12436">MNIEFEEIDGIIVATLFGELDGRTAPLVQDQLLALPRLGGKVLLDMSGVGYISSAGLRALLMLYRQMVADNGRVALVGLTESIRDVMSVTGFLEFFNDYGTLPEGLAALRADDDQ</sequence>
<dbReference type="Pfam" id="PF01740">
    <property type="entry name" value="STAS"/>
    <property type="match status" value="1"/>
</dbReference>
<protein>
    <recommendedName>
        <fullName evidence="2">Anti-sigma factor antagonist</fullName>
    </recommendedName>
</protein>
<dbReference type="CDD" id="cd07043">
    <property type="entry name" value="STAS_anti-anti-sigma_factors"/>
    <property type="match status" value="1"/>
</dbReference>
<dbReference type="PANTHER" id="PTHR33495">
    <property type="entry name" value="ANTI-SIGMA FACTOR ANTAGONIST TM_1081-RELATED-RELATED"/>
    <property type="match status" value="1"/>
</dbReference>
<reference evidence="4" key="1">
    <citation type="submission" date="2016-01" db="EMBL/GenBank/DDBJ databases">
        <authorList>
            <person name="Mcilroy J.S."/>
            <person name="Karst M S."/>
            <person name="Albertsen M."/>
        </authorList>
    </citation>
    <scope>NUCLEOTIDE SEQUENCE</scope>
    <source>
        <strain evidence="4">Cfx-K</strain>
    </source>
</reference>
<dbReference type="GO" id="GO:0043856">
    <property type="term" value="F:anti-sigma factor antagonist activity"/>
    <property type="evidence" value="ECO:0007669"/>
    <property type="project" value="InterPro"/>
</dbReference>
<dbReference type="PANTHER" id="PTHR33495:SF14">
    <property type="entry name" value="ANTI-SIGMA FACTOR ANTAGONIST"/>
    <property type="match status" value="1"/>
</dbReference>
<dbReference type="Gene3D" id="3.30.750.24">
    <property type="entry name" value="STAS domain"/>
    <property type="match status" value="1"/>
</dbReference>
<feature type="domain" description="STAS" evidence="3">
    <location>
        <begin position="1"/>
        <end position="109"/>
    </location>
</feature>
<accession>A0A160T6Q9</accession>
<keyword evidence="5" id="KW-1185">Reference proteome</keyword>
<name>A0A160T6Q9_9CHLR</name>
<dbReference type="Proteomes" id="UP000215027">
    <property type="component" value="Chromosome I"/>
</dbReference>